<evidence type="ECO:0000313" key="3">
    <source>
        <dbReference type="EMBL" id="CAL2077247.1"/>
    </source>
</evidence>
<accession>A0ABP1EEQ7</accession>
<proteinExistence type="predicted"/>
<dbReference type="Proteomes" id="UP001497514">
    <property type="component" value="Chromosome"/>
</dbReference>
<dbReference type="SUPFAM" id="SSF56059">
    <property type="entry name" value="Glutathione synthetase ATP-binding domain-like"/>
    <property type="match status" value="1"/>
</dbReference>
<dbReference type="InterPro" id="IPR011761">
    <property type="entry name" value="ATP-grasp"/>
</dbReference>
<dbReference type="InterPro" id="IPR013815">
    <property type="entry name" value="ATP_grasp_subdomain_1"/>
</dbReference>
<name>A0ABP1EEQ7_9FLAO</name>
<gene>
    <name evidence="3" type="ORF">TD3509T_0450</name>
</gene>
<keyword evidence="1" id="KW-0547">Nucleotide-binding</keyword>
<evidence type="ECO:0000313" key="4">
    <source>
        <dbReference type="Proteomes" id="UP001497514"/>
    </source>
</evidence>
<protein>
    <recommendedName>
        <fullName evidence="2">ATP-grasp domain-containing protein</fullName>
    </recommendedName>
</protein>
<dbReference type="PROSITE" id="PS50975">
    <property type="entry name" value="ATP_GRASP"/>
    <property type="match status" value="1"/>
</dbReference>
<evidence type="ECO:0000256" key="1">
    <source>
        <dbReference type="PROSITE-ProRule" id="PRU00409"/>
    </source>
</evidence>
<reference evidence="3 4" key="1">
    <citation type="submission" date="2024-05" db="EMBL/GenBank/DDBJ databases">
        <authorList>
            <person name="Duchaud E."/>
        </authorList>
    </citation>
    <scope>NUCLEOTIDE SEQUENCE [LARGE SCALE GENOMIC DNA]</scope>
    <source>
        <strain evidence="3">Ena-SAMPLE-TAB-13-05-2024-13:56:06:370-140309</strain>
    </source>
</reference>
<organism evidence="3 4">
    <name type="scientific">Tenacibaculum dicentrarchi</name>
    <dbReference type="NCBI Taxonomy" id="669041"/>
    <lineage>
        <taxon>Bacteria</taxon>
        <taxon>Pseudomonadati</taxon>
        <taxon>Bacteroidota</taxon>
        <taxon>Flavobacteriia</taxon>
        <taxon>Flavobacteriales</taxon>
        <taxon>Flavobacteriaceae</taxon>
        <taxon>Tenacibaculum</taxon>
    </lineage>
</organism>
<evidence type="ECO:0000259" key="2">
    <source>
        <dbReference type="PROSITE" id="PS50975"/>
    </source>
</evidence>
<dbReference type="RefSeq" id="WP_101902704.1">
    <property type="nucleotide sequence ID" value="NZ_JBFKZT010000008.1"/>
</dbReference>
<feature type="domain" description="ATP-grasp" evidence="2">
    <location>
        <begin position="97"/>
        <end position="148"/>
    </location>
</feature>
<dbReference type="EMBL" id="OZ038524">
    <property type="protein sequence ID" value="CAL2077247.1"/>
    <property type="molecule type" value="Genomic_DNA"/>
</dbReference>
<sequence>MKLGILTDFYKHHELYEKSCIELGIDYVIIDFLSSNWLNNIKENLDCDGYLVRPSHDFQEHNDVYMERLFFLNNTLNKKIYPSYNELKLYENKRNMASWLQINDICHPETKVFLNKEEALNYIDNTELPVVFKSNTGAGSTGVEIVKNKKKAYKIIKNIFGRFNPLLTLGNPKKKKKFNITIPLYGDVQKHVVLIQKFHEIKWEWRIIKIGNSYFGHQKLLDGEFASGTGKVGWVKPPIHLLKLVKNICEKGNFYSMAIDVFETKKDEFMVNELQSIFGSYLEYQMLVDGKKGRYKFINNDFVFEEGIFNKLGSNLLRVEHFVKIIKDIE</sequence>
<keyword evidence="4" id="KW-1185">Reference proteome</keyword>
<dbReference type="Gene3D" id="3.30.1490.20">
    <property type="entry name" value="ATP-grasp fold, A domain"/>
    <property type="match status" value="1"/>
</dbReference>
<keyword evidence="1" id="KW-0067">ATP-binding</keyword>